<dbReference type="InterPro" id="IPR036188">
    <property type="entry name" value="FAD/NAD-bd_sf"/>
</dbReference>
<keyword evidence="2" id="KW-0285">Flavoprotein</keyword>
<accession>A0ABU1JW90</accession>
<reference evidence="5 6" key="1">
    <citation type="submission" date="2023-07" db="EMBL/GenBank/DDBJ databases">
        <title>Sorghum-associated microbial communities from plants grown in Nebraska, USA.</title>
        <authorList>
            <person name="Schachtman D."/>
        </authorList>
    </citation>
    <scope>NUCLEOTIDE SEQUENCE [LARGE SCALE GENOMIC DNA]</scope>
    <source>
        <strain evidence="5 6">584</strain>
    </source>
</reference>
<organism evidence="5 6">
    <name type="scientific">Inquilinus ginsengisoli</name>
    <dbReference type="NCBI Taxonomy" id="363840"/>
    <lineage>
        <taxon>Bacteria</taxon>
        <taxon>Pseudomonadati</taxon>
        <taxon>Pseudomonadota</taxon>
        <taxon>Alphaproteobacteria</taxon>
        <taxon>Rhodospirillales</taxon>
        <taxon>Rhodospirillaceae</taxon>
        <taxon>Inquilinus</taxon>
    </lineage>
</organism>
<feature type="domain" description="FAD/NAD(P)-binding" evidence="4">
    <location>
        <begin position="3"/>
        <end position="282"/>
    </location>
</feature>
<keyword evidence="6" id="KW-1185">Reference proteome</keyword>
<dbReference type="SUPFAM" id="SSF51905">
    <property type="entry name" value="FAD/NAD(P)-binding domain"/>
    <property type="match status" value="1"/>
</dbReference>
<sequence length="296" mass="31573">MQKIIVIGAGPAGLSAAIWLRRFDLHPIVLDSHDRPGGQLLSIGNLIPDFPGIPEVAGPDLAARLAAHASALGVQIRQNIVVEGIDPESGVVRTTTGPYGYDRLIIASGSRQKTLGIPGEAEMIGRGEVYSASQDAQRFAGRTVVIVGGGDRAVENALLLAEAAARVVLVHRSPVFRGQDRFLDRMAKTANIEVRAPARVLRIVGRDRVEGVEIEQGSEIRILPCAAVLVRIGVTGNTSFLNDTSLIDERGFLRVDERCRTRLPNVWAIGDVALDPFFASISAGIGQAAMVAKQLV</sequence>
<evidence type="ECO:0000256" key="2">
    <source>
        <dbReference type="ARBA" id="ARBA00022630"/>
    </source>
</evidence>
<dbReference type="Proteomes" id="UP001262410">
    <property type="component" value="Unassembled WGS sequence"/>
</dbReference>
<dbReference type="PRINTS" id="PR00368">
    <property type="entry name" value="FADPNR"/>
</dbReference>
<dbReference type="Gene3D" id="3.50.50.60">
    <property type="entry name" value="FAD/NAD(P)-binding domain"/>
    <property type="match status" value="2"/>
</dbReference>
<keyword evidence="3 5" id="KW-0560">Oxidoreductase</keyword>
<evidence type="ECO:0000313" key="5">
    <source>
        <dbReference type="EMBL" id="MDR6292891.1"/>
    </source>
</evidence>
<evidence type="ECO:0000259" key="4">
    <source>
        <dbReference type="Pfam" id="PF07992"/>
    </source>
</evidence>
<protein>
    <recommendedName>
        <fullName evidence="1">Thioredoxin reductase</fullName>
    </recommendedName>
</protein>
<name>A0ABU1JW90_9PROT</name>
<evidence type="ECO:0000256" key="1">
    <source>
        <dbReference type="ARBA" id="ARBA00018719"/>
    </source>
</evidence>
<dbReference type="InterPro" id="IPR050097">
    <property type="entry name" value="Ferredoxin-NADP_redctase_2"/>
</dbReference>
<evidence type="ECO:0000313" key="6">
    <source>
        <dbReference type="Proteomes" id="UP001262410"/>
    </source>
</evidence>
<dbReference type="PANTHER" id="PTHR48105">
    <property type="entry name" value="THIOREDOXIN REDUCTASE 1-RELATED-RELATED"/>
    <property type="match status" value="1"/>
</dbReference>
<dbReference type="InterPro" id="IPR023753">
    <property type="entry name" value="FAD/NAD-binding_dom"/>
</dbReference>
<dbReference type="EMBL" id="JAVDPW010000010">
    <property type="protein sequence ID" value="MDR6292891.1"/>
    <property type="molecule type" value="Genomic_DNA"/>
</dbReference>
<dbReference type="PRINTS" id="PR00469">
    <property type="entry name" value="PNDRDTASEII"/>
</dbReference>
<gene>
    <name evidence="5" type="ORF">E9232_005436</name>
</gene>
<proteinExistence type="predicted"/>
<dbReference type="Pfam" id="PF07992">
    <property type="entry name" value="Pyr_redox_2"/>
    <property type="match status" value="1"/>
</dbReference>
<comment type="caution">
    <text evidence="5">The sequence shown here is derived from an EMBL/GenBank/DDBJ whole genome shotgun (WGS) entry which is preliminary data.</text>
</comment>
<dbReference type="GO" id="GO:0004791">
    <property type="term" value="F:thioredoxin-disulfide reductase (NADPH) activity"/>
    <property type="evidence" value="ECO:0007669"/>
    <property type="project" value="UniProtKB-EC"/>
</dbReference>
<evidence type="ECO:0000256" key="3">
    <source>
        <dbReference type="ARBA" id="ARBA00023002"/>
    </source>
</evidence>
<dbReference type="RefSeq" id="WP_309799390.1">
    <property type="nucleotide sequence ID" value="NZ_JAVDPW010000010.1"/>
</dbReference>